<name>A0A3N9XES6_9ACTN</name>
<reference evidence="3 4" key="1">
    <citation type="submission" date="2018-05" db="EMBL/GenBank/DDBJ databases">
        <title>Micromonospora from Atacama Desert.</title>
        <authorList>
            <person name="Carro L."/>
            <person name="Goodfellow M."/>
            <person name="Klenk H.-P."/>
        </authorList>
    </citation>
    <scope>NUCLEOTIDE SEQUENCE [LARGE SCALE GENOMIC DNA]</scope>
    <source>
        <strain evidence="3 4">LB32</strain>
    </source>
</reference>
<feature type="region of interest" description="Disordered" evidence="1">
    <location>
        <begin position="1"/>
        <end position="100"/>
    </location>
</feature>
<dbReference type="Gene3D" id="1.20.120.450">
    <property type="entry name" value="dinb family like domain"/>
    <property type="match status" value="1"/>
</dbReference>
<evidence type="ECO:0000256" key="1">
    <source>
        <dbReference type="SAM" id="MobiDB-lite"/>
    </source>
</evidence>
<dbReference type="AlphaFoldDB" id="A0A3N9XES6"/>
<organism evidence="3 4">
    <name type="scientific">Micromonospora arida</name>
    <dbReference type="NCBI Taxonomy" id="2203715"/>
    <lineage>
        <taxon>Bacteria</taxon>
        <taxon>Bacillati</taxon>
        <taxon>Actinomycetota</taxon>
        <taxon>Actinomycetes</taxon>
        <taxon>Micromonosporales</taxon>
        <taxon>Micromonosporaceae</taxon>
        <taxon>Micromonospora</taxon>
    </lineage>
</organism>
<dbReference type="GO" id="GO:0046872">
    <property type="term" value="F:metal ion binding"/>
    <property type="evidence" value="ECO:0007669"/>
    <property type="project" value="InterPro"/>
</dbReference>
<dbReference type="Proteomes" id="UP000266889">
    <property type="component" value="Unassembled WGS sequence"/>
</dbReference>
<dbReference type="EMBL" id="QGSY01000134">
    <property type="protein sequence ID" value="RQX11646.1"/>
    <property type="molecule type" value="Genomic_DNA"/>
</dbReference>
<evidence type="ECO:0000313" key="3">
    <source>
        <dbReference type="EMBL" id="RQX11646.1"/>
    </source>
</evidence>
<gene>
    <name evidence="3" type="ORF">DLJ58_07995</name>
</gene>
<feature type="compositionally biased region" description="Low complexity" evidence="1">
    <location>
        <begin position="80"/>
        <end position="98"/>
    </location>
</feature>
<keyword evidence="4" id="KW-1185">Reference proteome</keyword>
<dbReference type="InterPro" id="IPR034660">
    <property type="entry name" value="DinB/YfiT-like"/>
</dbReference>
<proteinExistence type="predicted"/>
<protein>
    <recommendedName>
        <fullName evidence="2">Mycothiol-dependent maleylpyruvate isomerase metal-binding domain-containing protein</fullName>
    </recommendedName>
</protein>
<dbReference type="InterPro" id="IPR024344">
    <property type="entry name" value="MDMPI_metal-binding"/>
</dbReference>
<feature type="region of interest" description="Disordered" evidence="1">
    <location>
        <begin position="187"/>
        <end position="207"/>
    </location>
</feature>
<feature type="domain" description="Mycothiol-dependent maleylpyruvate isomerase metal-binding" evidence="2">
    <location>
        <begin position="127"/>
        <end position="266"/>
    </location>
</feature>
<sequence length="317" mass="33504">MSGPSGRGRSARPRRTSLGPSGQGRSARPRRTSLGPSGQGLSARPRRTSLGPSGQGRSARPRRTSLGPSGQGRSARPRRTSLGPSGPGPRSSAPVGRGCQNVRMSRPVDALDASFPIAASIALDLIRRPEVTEQWSSPSALPHLSVGGLACHLGRQAVRAAELLPAPSDLPTLKSADNHYERAAWVTEGSPDKDSVASGPDEADAVRGPADLHARSAQALEEVGDLLSRGAARDIVPIPWQGWALPRSEFLLTRQLEIVVHSDDLAVSVGVPTPEFPADVFDPVRDLLVRLAVRRNGQSALISALSRSERSRNISAF</sequence>
<dbReference type="SUPFAM" id="SSF109854">
    <property type="entry name" value="DinB/YfiT-like putative metalloenzymes"/>
    <property type="match status" value="1"/>
</dbReference>
<dbReference type="Pfam" id="PF11716">
    <property type="entry name" value="MDMPI_N"/>
    <property type="match status" value="1"/>
</dbReference>
<evidence type="ECO:0000313" key="4">
    <source>
        <dbReference type="Proteomes" id="UP000266889"/>
    </source>
</evidence>
<accession>A0A3N9XES6</accession>
<comment type="caution">
    <text evidence="3">The sequence shown here is derived from an EMBL/GenBank/DDBJ whole genome shotgun (WGS) entry which is preliminary data.</text>
</comment>
<evidence type="ECO:0000259" key="2">
    <source>
        <dbReference type="Pfam" id="PF11716"/>
    </source>
</evidence>